<dbReference type="Proteomes" id="UP000078516">
    <property type="component" value="Unassembled WGS sequence"/>
</dbReference>
<feature type="transmembrane region" description="Helical" evidence="1">
    <location>
        <begin position="6"/>
        <end position="23"/>
    </location>
</feature>
<reference evidence="2 3" key="1">
    <citation type="submission" date="2016-04" db="EMBL/GenBank/DDBJ databases">
        <title>Draft genome of an Enterococcus thailandicus strain isolated from bovine feces.</title>
        <authorList>
            <person name="Beukers A.G."/>
            <person name="Zaheer R."/>
            <person name="Goji N."/>
            <person name="Cook S.R."/>
            <person name="Amoako K."/>
            <person name="Chaves A.V."/>
            <person name="Ward M.P."/>
            <person name="Mcallister T.A."/>
        </authorList>
    </citation>
    <scope>NUCLEOTIDE SEQUENCE [LARGE SCALE GENOMIC DNA]</scope>
    <source>
        <strain evidence="2 3">F0711D 46</strain>
    </source>
</reference>
<sequence>MLFYIASALLGVSYITIFINRIRNDNYLKTKSKLIKNNLNNGETKLSYLVNDDRLNLYKKYNRIANISAMIALLLLIPMSIFALNGYYLVSYIAFIIAIAGFLAGFKKFVYTYHLIKENFVVAKLEKQNILIEIDDTEKEYIRKVYLKYICGILFGIICLVTAFSFILSL</sequence>
<keyword evidence="3" id="KW-1185">Reference proteome</keyword>
<keyword evidence="1" id="KW-1133">Transmembrane helix</keyword>
<comment type="caution">
    <text evidence="2">The sequence shown here is derived from an EMBL/GenBank/DDBJ whole genome shotgun (WGS) entry which is preliminary data.</text>
</comment>
<gene>
    <name evidence="2" type="ORF">A6E74_04510</name>
</gene>
<organism evidence="2 3">
    <name type="scientific">Enterococcus thailandicus</name>
    <dbReference type="NCBI Taxonomy" id="417368"/>
    <lineage>
        <taxon>Bacteria</taxon>
        <taxon>Bacillati</taxon>
        <taxon>Bacillota</taxon>
        <taxon>Bacilli</taxon>
        <taxon>Lactobacillales</taxon>
        <taxon>Enterococcaceae</taxon>
        <taxon>Enterococcus</taxon>
    </lineage>
</organism>
<accession>A0A179ERV6</accession>
<dbReference type="AlphaFoldDB" id="A0A179ERV6"/>
<feature type="transmembrane region" description="Helical" evidence="1">
    <location>
        <begin position="89"/>
        <end position="106"/>
    </location>
</feature>
<evidence type="ECO:0000313" key="2">
    <source>
        <dbReference type="EMBL" id="OAQ55986.1"/>
    </source>
</evidence>
<feature type="transmembrane region" description="Helical" evidence="1">
    <location>
        <begin position="146"/>
        <end position="168"/>
    </location>
</feature>
<protein>
    <submittedName>
        <fullName evidence="2">Uncharacterized protein</fullName>
    </submittedName>
</protein>
<dbReference type="EMBL" id="LWMN01000011">
    <property type="protein sequence ID" value="OAQ55986.1"/>
    <property type="molecule type" value="Genomic_DNA"/>
</dbReference>
<dbReference type="RefSeq" id="WP_067482612.1">
    <property type="nucleotide sequence ID" value="NZ_JAQDAW010000003.1"/>
</dbReference>
<proteinExistence type="predicted"/>
<feature type="transmembrane region" description="Helical" evidence="1">
    <location>
        <begin position="64"/>
        <end position="83"/>
    </location>
</feature>
<keyword evidence="1" id="KW-0472">Membrane</keyword>
<keyword evidence="1" id="KW-0812">Transmembrane</keyword>
<evidence type="ECO:0000313" key="3">
    <source>
        <dbReference type="Proteomes" id="UP000078516"/>
    </source>
</evidence>
<evidence type="ECO:0000256" key="1">
    <source>
        <dbReference type="SAM" id="Phobius"/>
    </source>
</evidence>
<name>A0A179ERV6_ENTTH</name>